<feature type="active site" description="Proton donor/acceptor" evidence="2">
    <location>
        <position position="158"/>
    </location>
</feature>
<feature type="active site" description="Acyl-thioester intermediate" evidence="2">
    <location>
        <position position="220"/>
    </location>
</feature>
<dbReference type="SUPFAM" id="SSF63817">
    <property type="entry name" value="Sortase"/>
    <property type="match status" value="1"/>
</dbReference>
<reference evidence="4 5" key="1">
    <citation type="journal article" date="2010" name="Stand. Genomic Sci.">
        <title>Complete genome sequence of Arcanobacterium haemolyticum type strain (11018).</title>
        <authorList>
            <person name="Yasawong M."/>
            <person name="Teshima H."/>
            <person name="Lapidus A."/>
            <person name="Nolan M."/>
            <person name="Lucas S."/>
            <person name="Glavina Del Rio T."/>
            <person name="Tice H."/>
            <person name="Cheng J."/>
            <person name="Bruce D."/>
            <person name="Detter C."/>
            <person name="Tapia R."/>
            <person name="Han C."/>
            <person name="Goodwin L."/>
            <person name="Pitluck S."/>
            <person name="Liolios K."/>
            <person name="Ivanova N."/>
            <person name="Mavromatis K."/>
            <person name="Mikhailova N."/>
            <person name="Pati A."/>
            <person name="Chen A."/>
            <person name="Palaniappan K."/>
            <person name="Land M."/>
            <person name="Hauser L."/>
            <person name="Chang Y."/>
            <person name="Jeffries C."/>
            <person name="Rohde M."/>
            <person name="Sikorski J."/>
            <person name="Pukall R."/>
            <person name="Goker M."/>
            <person name="Woyke T."/>
            <person name="Bristow J."/>
            <person name="Eisen J."/>
            <person name="Markowitz V."/>
            <person name="Hugenholtz P."/>
            <person name="Kyrpides N."/>
            <person name="Klenk H."/>
        </authorList>
    </citation>
    <scope>NUCLEOTIDE SEQUENCE [LARGE SCALE GENOMIC DNA]</scope>
    <source>
        <strain evidence="5">ATCC 9345 / DSM 20595 / CCUG 17215 / LMG 16163 / NBRC 15585 / NCTC 8452 / 11018</strain>
    </source>
</reference>
<dbReference type="Pfam" id="PF04203">
    <property type="entry name" value="Sortase"/>
    <property type="match status" value="1"/>
</dbReference>
<dbReference type="HOGENOM" id="CLU_045680_1_3_11"/>
<gene>
    <name evidence="4" type="ordered locus">Arch_0032</name>
</gene>
<name>D7BLK0_ARCHD</name>
<dbReference type="MEROPS" id="C60.007"/>
<keyword evidence="3" id="KW-0472">Membrane</keyword>
<evidence type="ECO:0000313" key="4">
    <source>
        <dbReference type="EMBL" id="ADH91799.1"/>
    </source>
</evidence>
<dbReference type="GO" id="GO:0016787">
    <property type="term" value="F:hydrolase activity"/>
    <property type="evidence" value="ECO:0007669"/>
    <property type="project" value="UniProtKB-KW"/>
</dbReference>
<dbReference type="CDD" id="cd05827">
    <property type="entry name" value="Sortase_C"/>
    <property type="match status" value="1"/>
</dbReference>
<dbReference type="InterPro" id="IPR005754">
    <property type="entry name" value="Sortase"/>
</dbReference>
<evidence type="ECO:0000256" key="1">
    <source>
        <dbReference type="ARBA" id="ARBA00022801"/>
    </source>
</evidence>
<dbReference type="RefSeq" id="WP_013169297.1">
    <property type="nucleotide sequence ID" value="NC_014218.1"/>
</dbReference>
<feature type="transmembrane region" description="Helical" evidence="3">
    <location>
        <begin position="12"/>
        <end position="31"/>
    </location>
</feature>
<dbReference type="AlphaFoldDB" id="D7BLK0"/>
<keyword evidence="3" id="KW-1133">Transmembrane helix</keyword>
<dbReference type="NCBIfam" id="NF033745">
    <property type="entry name" value="class_C_sortase"/>
    <property type="match status" value="1"/>
</dbReference>
<keyword evidence="5" id="KW-1185">Reference proteome</keyword>
<evidence type="ECO:0000256" key="2">
    <source>
        <dbReference type="PIRSR" id="PIRSR605754-1"/>
    </source>
</evidence>
<dbReference type="InterPro" id="IPR042002">
    <property type="entry name" value="Sortase_C"/>
</dbReference>
<dbReference type="Gene3D" id="2.40.260.10">
    <property type="entry name" value="Sortase"/>
    <property type="match status" value="1"/>
</dbReference>
<evidence type="ECO:0000313" key="5">
    <source>
        <dbReference type="Proteomes" id="UP000000376"/>
    </source>
</evidence>
<organism evidence="4 5">
    <name type="scientific">Arcanobacterium haemolyticum (strain ATCC 9345 / DSM 20595 / CCM 5947 / CCUG 17215 / LMG 16163 / NBRC 15585 / NCTC 8452 / 11018)</name>
    <dbReference type="NCBI Taxonomy" id="644284"/>
    <lineage>
        <taxon>Bacteria</taxon>
        <taxon>Bacillati</taxon>
        <taxon>Actinomycetota</taxon>
        <taxon>Actinomycetes</taxon>
        <taxon>Actinomycetales</taxon>
        <taxon>Actinomycetaceae</taxon>
        <taxon>Arcanobacterium</taxon>
    </lineage>
</organism>
<sequence length="291" mass="31863">MKKYYWKTDRWTVIAALSFLMATALLTYSPMSTWLYQYNQTAILTGYHAAAVQQRNPSAVEQLEAANEYNKKLVSGATYHANANNAEGSAESNRQRYNELLAVGPEAMMGRVKVPSVNIDLPIFHGTTEETLLKGVGHLEGTSLPVGGLSTRSVLTAHRGLASAKLFTDLVNVKKGDEIIVEVLDQALVYQIERIEVIDPEDTYKILPEENRDLLTLITCTPLGINSQRVIVTGSRVIPTPAVHENNIGGPTDIGFPWWLVIQASAVTFTLGGLFLAGLHKKKDAQAPMTA</sequence>
<keyword evidence="3" id="KW-0812">Transmembrane</keyword>
<dbReference type="KEGG" id="ahe:Arch_0032"/>
<dbReference type="InterPro" id="IPR023365">
    <property type="entry name" value="Sortase_dom-sf"/>
</dbReference>
<dbReference type="NCBIfam" id="TIGR01076">
    <property type="entry name" value="sortase_fam"/>
    <property type="match status" value="1"/>
</dbReference>
<dbReference type="OrthoDB" id="5242161at2"/>
<keyword evidence="1" id="KW-0378">Hydrolase</keyword>
<accession>D7BLK0</accession>
<dbReference type="STRING" id="644284.Arch_0032"/>
<proteinExistence type="predicted"/>
<evidence type="ECO:0000256" key="3">
    <source>
        <dbReference type="SAM" id="Phobius"/>
    </source>
</evidence>
<dbReference type="eggNOG" id="COG3764">
    <property type="taxonomic scope" value="Bacteria"/>
</dbReference>
<protein>
    <submittedName>
        <fullName evidence="4">Sortase family protein</fullName>
    </submittedName>
</protein>
<dbReference type="EMBL" id="CP002045">
    <property type="protein sequence ID" value="ADH91799.1"/>
    <property type="molecule type" value="Genomic_DNA"/>
</dbReference>
<feature type="transmembrane region" description="Helical" evidence="3">
    <location>
        <begin position="256"/>
        <end position="279"/>
    </location>
</feature>
<dbReference type="Proteomes" id="UP000000376">
    <property type="component" value="Chromosome"/>
</dbReference>